<feature type="region of interest" description="Disordered" evidence="1">
    <location>
        <begin position="54"/>
        <end position="537"/>
    </location>
</feature>
<dbReference type="eggNOG" id="ENOG502QR2T">
    <property type="taxonomic scope" value="Eukaryota"/>
</dbReference>
<dbReference type="Proteomes" id="UP000016924">
    <property type="component" value="Unassembled WGS sequence"/>
</dbReference>
<feature type="compositionally biased region" description="Basic and acidic residues" evidence="1">
    <location>
        <begin position="1"/>
        <end position="12"/>
    </location>
</feature>
<feature type="compositionally biased region" description="Polar residues" evidence="1">
    <location>
        <begin position="491"/>
        <end position="507"/>
    </location>
</feature>
<feature type="compositionally biased region" description="Polar residues" evidence="1">
    <location>
        <begin position="363"/>
        <end position="381"/>
    </location>
</feature>
<keyword evidence="4" id="KW-1185">Reference proteome</keyword>
<dbReference type="PANTHER" id="PTHR47349:SF1">
    <property type="entry name" value="AER328WP"/>
    <property type="match status" value="1"/>
</dbReference>
<feature type="compositionally biased region" description="Polar residues" evidence="1">
    <location>
        <begin position="13"/>
        <end position="24"/>
    </location>
</feature>
<evidence type="ECO:0000313" key="4">
    <source>
        <dbReference type="Proteomes" id="UP000016924"/>
    </source>
</evidence>
<dbReference type="OMA" id="NSQRFEA"/>
<dbReference type="AlphaFoldDB" id="R7YQD3"/>
<dbReference type="PANTHER" id="PTHR47349">
    <property type="entry name" value="CHROMOSOME 8, WHOLE GENOME SHOTGUN SEQUENCE"/>
    <property type="match status" value="1"/>
</dbReference>
<sequence length="948" mass="102467">MTTDNKPSETGHGETQSLRSNNFPASPLLLHGSPEAISDRKRKFNIFSRLQYHISMGPRKKSKSDNKAPAADTTETPTGTNGNNAASSSSPLEPSAQVKSADLSETAPRKIRRSDTGNSTKTTKAQDSASGTSSWYGGSWRSKASPVAQVTRESISSGEGSRPKSSAGAAGPKPPPPTRYLSSSKRRASKGSLIAPSMTKLHVTSSSSTGLKTEAEEDAAQDRDFKEGQLDPPLPPDPLKTQDGAADAETKSDLQEPSRAPAVTSYWRGWWSKPDADATETTKSKDAAKDTFAEEARRTPLPSSTAVEDTVLKSKAAKPVSADPAVAKSQLANGDVKPSAPETQDESKDKGSQGRSWFWLWSSAENAKSNPPSTEEQQPQEAASIAETPAPAKDVPSVVEPPQVQPPAEDASMSSKSAAEEPRKSSAWAFWSREKPDSDTASDTASTHKQIGELAVADTPSQSHPEAAQFNEREESPQKAPPKIRGRKLSKQLTSKPSTPAKTSPTDSPALKPADQQAPIKETQTTKPAVPLKPPQPNLLLPNFYETYRPASPTSYWQSFRRYFAANKEPDSPHLHIHPSPPRVKKALAIGVHGYFPAPLIQKVLGQPTGTSIRFANSAAAAIKKWTEEKGYEAEIEKVALEGEGFVAERVDLLWKLLLNWIEKIRQADFVLVACHSQGVPVAIMLVAKLVQFGCLPAGTRVGVCAMAGVNMGPFPELKIRFLGATAQELFEFGRADSAVSKMYRAALETVLGAGVRIVYTGSIDDQLVSLESSTFTPLTHPSIYRAVFVDGRLHTSSFLTTLIGFVLKLRNLGLPDHGVVRELSPALAGSLYTGEGHSRIYDDPAVYQLAVRFALETLETADMMKGVKVELEYTTEEGNGNGAGAVVPGSNPYFLPWAVRGLLEEEYVKREMGKEVEELLGLFEEWRPASKGLKDVRFRLEAVRSKL</sequence>
<feature type="compositionally biased region" description="Low complexity" evidence="1">
    <location>
        <begin position="68"/>
        <end position="90"/>
    </location>
</feature>
<accession>R7YQD3</accession>
<reference evidence="4" key="1">
    <citation type="submission" date="2012-06" db="EMBL/GenBank/DDBJ databases">
        <title>The genome sequence of Coniosporium apollinis CBS 100218.</title>
        <authorList>
            <consortium name="The Broad Institute Genome Sequencing Platform"/>
            <person name="Cuomo C."/>
            <person name="Gorbushina A."/>
            <person name="Noack S."/>
            <person name="Walker B."/>
            <person name="Young S.K."/>
            <person name="Zeng Q."/>
            <person name="Gargeya S."/>
            <person name="Fitzgerald M."/>
            <person name="Haas B."/>
            <person name="Abouelleil A."/>
            <person name="Alvarado L."/>
            <person name="Arachchi H.M."/>
            <person name="Berlin A.M."/>
            <person name="Chapman S.B."/>
            <person name="Goldberg J."/>
            <person name="Griggs A."/>
            <person name="Gujja S."/>
            <person name="Hansen M."/>
            <person name="Howarth C."/>
            <person name="Imamovic A."/>
            <person name="Larimer J."/>
            <person name="McCowan C."/>
            <person name="Montmayeur A."/>
            <person name="Murphy C."/>
            <person name="Neiman D."/>
            <person name="Pearson M."/>
            <person name="Priest M."/>
            <person name="Roberts A."/>
            <person name="Saif S."/>
            <person name="Shea T."/>
            <person name="Sisk P."/>
            <person name="Sykes S."/>
            <person name="Wortman J."/>
            <person name="Nusbaum C."/>
            <person name="Birren B."/>
        </authorList>
    </citation>
    <scope>NUCLEOTIDE SEQUENCE [LARGE SCALE GENOMIC DNA]</scope>
    <source>
        <strain evidence="4">CBS 100218</strain>
    </source>
</reference>
<feature type="compositionally biased region" description="Basic and acidic residues" evidence="1">
    <location>
        <begin position="274"/>
        <end position="298"/>
    </location>
</feature>
<proteinExistence type="predicted"/>
<evidence type="ECO:0000259" key="2">
    <source>
        <dbReference type="Pfam" id="PF26147"/>
    </source>
</evidence>
<dbReference type="HOGENOM" id="CLU_010834_0_0_1"/>
<feature type="compositionally biased region" description="Basic and acidic residues" evidence="1">
    <location>
        <begin position="220"/>
        <end position="229"/>
    </location>
</feature>
<gene>
    <name evidence="3" type="ORF">W97_03317</name>
</gene>
<dbReference type="Pfam" id="PF26147">
    <property type="entry name" value="AB_HYDROLASE_YMC0-YMC35"/>
    <property type="match status" value="1"/>
</dbReference>
<feature type="compositionally biased region" description="Polar residues" evidence="1">
    <location>
        <begin position="439"/>
        <end position="449"/>
    </location>
</feature>
<feature type="compositionally biased region" description="Low complexity" evidence="1">
    <location>
        <begin position="394"/>
        <end position="411"/>
    </location>
</feature>
<feature type="compositionally biased region" description="Polar residues" evidence="1">
    <location>
        <begin position="116"/>
        <end position="136"/>
    </location>
</feature>
<evidence type="ECO:0000256" key="1">
    <source>
        <dbReference type="SAM" id="MobiDB-lite"/>
    </source>
</evidence>
<protein>
    <recommendedName>
        <fullName evidence="2">YMC020W-like alpha/beta hydrolase domain-containing protein</fullName>
    </recommendedName>
</protein>
<name>R7YQD3_CONA1</name>
<dbReference type="RefSeq" id="XP_007779404.1">
    <property type="nucleotide sequence ID" value="XM_007781214.1"/>
</dbReference>
<organism evidence="3 4">
    <name type="scientific">Coniosporium apollinis (strain CBS 100218)</name>
    <name type="common">Rock-inhabiting black yeast</name>
    <dbReference type="NCBI Taxonomy" id="1168221"/>
    <lineage>
        <taxon>Eukaryota</taxon>
        <taxon>Fungi</taxon>
        <taxon>Dikarya</taxon>
        <taxon>Ascomycota</taxon>
        <taxon>Pezizomycotina</taxon>
        <taxon>Dothideomycetes</taxon>
        <taxon>Dothideomycetes incertae sedis</taxon>
        <taxon>Coniosporium</taxon>
    </lineage>
</organism>
<dbReference type="InterPro" id="IPR058933">
    <property type="entry name" value="YMC020W-like_ab_hydrolase"/>
</dbReference>
<dbReference type="EMBL" id="JH767566">
    <property type="protein sequence ID" value="EON64087.1"/>
    <property type="molecule type" value="Genomic_DNA"/>
</dbReference>
<dbReference type="GeneID" id="19900628"/>
<feature type="region of interest" description="Disordered" evidence="1">
    <location>
        <begin position="1"/>
        <end position="38"/>
    </location>
</feature>
<dbReference type="InterPro" id="IPR058934">
    <property type="entry name" value="YMC020W-like"/>
</dbReference>
<evidence type="ECO:0000313" key="3">
    <source>
        <dbReference type="EMBL" id="EON64087.1"/>
    </source>
</evidence>
<feature type="domain" description="YMC020W-like alpha/beta hydrolase" evidence="2">
    <location>
        <begin position="541"/>
        <end position="907"/>
    </location>
</feature>
<feature type="compositionally biased region" description="Polar residues" evidence="1">
    <location>
        <begin position="202"/>
        <end position="211"/>
    </location>
</feature>
<dbReference type="OrthoDB" id="5598028at2759"/>